<evidence type="ECO:0000259" key="10">
    <source>
        <dbReference type="PROSITE" id="PS50004"/>
    </source>
</evidence>
<proteinExistence type="predicted"/>
<dbReference type="CDD" id="cd04017">
    <property type="entry name" value="C2D_Ferlin"/>
    <property type="match status" value="1"/>
</dbReference>
<dbReference type="Gene3D" id="2.60.40.150">
    <property type="entry name" value="C2 domain"/>
    <property type="match status" value="6"/>
</dbReference>
<dbReference type="SUPFAM" id="SSF49562">
    <property type="entry name" value="C2 domain (Calcium/lipid-binding domain, CaLB)"/>
    <property type="match status" value="6"/>
</dbReference>
<feature type="domain" description="C2" evidence="10">
    <location>
        <begin position="229"/>
        <end position="349"/>
    </location>
</feature>
<feature type="domain" description="C2" evidence="10">
    <location>
        <begin position="1618"/>
        <end position="1767"/>
    </location>
</feature>
<dbReference type="Pfam" id="PF00168">
    <property type="entry name" value="C2"/>
    <property type="match status" value="5"/>
</dbReference>
<comment type="caution">
    <text evidence="11">The sequence shown here is derived from an EMBL/GenBank/DDBJ whole genome shotgun (WGS) entry which is preliminary data.</text>
</comment>
<dbReference type="SMART" id="SM00239">
    <property type="entry name" value="C2"/>
    <property type="match status" value="5"/>
</dbReference>
<dbReference type="OrthoDB" id="6497339at2759"/>
<dbReference type="GO" id="GO:0016020">
    <property type="term" value="C:membrane"/>
    <property type="evidence" value="ECO:0007669"/>
    <property type="project" value="UniProtKB-SubCell"/>
</dbReference>
<dbReference type="Proteomes" id="UP000285301">
    <property type="component" value="Unassembled WGS sequence"/>
</dbReference>
<dbReference type="InterPro" id="IPR037721">
    <property type="entry name" value="Ferlin"/>
</dbReference>
<protein>
    <submittedName>
        <fullName evidence="11">Otoferlin-like isoform X2</fullName>
    </submittedName>
</protein>
<evidence type="ECO:0000256" key="9">
    <source>
        <dbReference type="SAM" id="Phobius"/>
    </source>
</evidence>
<dbReference type="InterPro" id="IPR037723">
    <property type="entry name" value="C2D_Ferlin"/>
</dbReference>
<evidence type="ECO:0000256" key="2">
    <source>
        <dbReference type="ARBA" id="ARBA00022692"/>
    </source>
</evidence>
<dbReference type="InterPro" id="IPR037720">
    <property type="entry name" value="C2B_Ferlin"/>
</dbReference>
<sequence>SFYWALTNVIQADDYVQIQVFLHNRYLTKRLIGLYYLELDDIVNQKSRVINDFLCNFERQPVRSKIKFDVQYITPESGPLEEQIPIVEIENVHEEENLLPDGQPKLECRGRSSSVPEKNVKTRFKHRAITFSTTAVKSIGKTLGISRKNSDALRSPETASHSSERSRSDGRESVSSFQSDVSLLHTDIASMDAVPPEINEMIIDIEKINKILENEENSDPITTPVFVKRLSEVYDLLPTPPRAQFYQVSITIIEAQELPGTNLNPFVVIQVNDQKKQTTVKESTSSPYFNEFFAFDFNATPTILLDKIITLTVYHSRNILRHDKMIGSFKLDIGTVFKQEDHQFYHKWAILTDSDDLRSTVKGYLKCDIAVIGKGYNALTSSARSAGEDSEESILDNLLLPPTISAERPASRFMINIYRADGLPRYSTGLISTMKKKLSSLEKQIINPFVVVSFAGLTVKTKVCKENRNPVWNEQIIFYELFPPLFQKIKIEIRDSQTGNDGVIATHYLSLSSISNDGAEGFLPTFGPSFLHFYGSLIGYDEGDKKTTEFNANGVCYRGRLLLSVATEILDSDEPIPKGLTEVKSIPPVNESVYGNVKDFLAFVSIFSSSMLPKKYGEKKICYEISVGNPFTRSDDPGVDTDLEREKLLEDIAEEPEIEESTKEKVKAETNNCARTKQFKSLSSGKNSYYLPMEEEKPCLYVTTSWPDNRRRVYSYNVLTQIADNLELGILDVEEMIKMEREGAERRMKGVFEELLFGCNRYLALTIGSGGSAGGKTKLDKERIRIIQRGIERIAQDVHTSNLIITKSNLKEKLKLARFYLGKIREVSEDPQHGIPDVFLWMVVNGKKVAFSRLLAKNYLFSLIKDESGKYCGKHDTIYFQVPGKPNYEVVNKLDAYVWFGLLEHKAHFTKGLPSGYQNVPEIRFADDMTLPPPKSLIYMEKHVFQLRAHLYQARSLIAADDSGLSDPYAKVFYGNHCLHTHVVNETLNPIWDEMLLFTEITLYGRANDLRNTVPWVIIEIYDEDKRGTDDFIGRALAEPSIRFAEEQYSLPKLGWFDLWRGCEDAGQLLGAFELIQLSENDEEEDYPKTLQISPKTTNSGQAVYSVPYQIKPVMSKYHLEVLFWGVRDLKRIQFSSIDRPRVDIECCGSTLSSTTIANYKKNQNFEEPLKSIELKLPDQDIYCPPITIRVVDCRSFGRHVLVGCHTIKSIFKYIYKEDSTTLPTLRVLMKQEINIDPKLHFAPEVPKEEKKDAKKKEMKEKKEEVEQEVIDWWSRYYASKEAMNRHHKDGITREKVPPHMHLKILSCEIERAYESPFESLQLFELTRGKQDPNEEDDNSRSVGYFRGSLCLYKLPLTTTSVFEMSFVNEPVKVMVRVYIVRATDLSPTDIGGKSDPYIVIVLGDRKVSDRDHYISNQLNPVFGRCFEFEATFPQDCFLAVQIKDFDLIGQNELIGETKIDLEARYYSYQRFICGLQKTYETSGPNKWRDSVKPSFILGQQAKFLKATHSIEKNKVKIGNVVFTFVDLEAEKQKMMNEPRKQQKLVLQRKKSEQVEIVIDEKPLDPEQMCLAVLHNWKEAFGYSLCSEHVETRPLYHPDKPGVERGQIEMWIDMFPTDLPQPPPPTDITPRKPISYELRVIIWNTDEVILEDSNALTGEKMSDIYVKGWLTDSNESQSTDVHYRSLTGEGNFNWRFIFPFDYAPPEEKIIIAKKESLFSWDETETKIPPKLYLQVWDADLVSADDFLGALTLDLNNFVRGAKTSLSCTMDMITKANELPKISIFTHKRVKGWWPFFDKTKEGETILTGKVEAEIHLLTKEEAEASPAGLGRNEPDPLDKPNRPETSFMWFMNPFKTLRYVIWRNFKSKILKAIFFIFLALFILLFVYAAPGLTARRLFDAI</sequence>
<name>A0A3S3Q7A4_9ACAR</name>
<dbReference type="PROSITE" id="PS50004">
    <property type="entry name" value="C2"/>
    <property type="match status" value="6"/>
</dbReference>
<evidence type="ECO:0000313" key="12">
    <source>
        <dbReference type="Proteomes" id="UP000285301"/>
    </source>
</evidence>
<dbReference type="PANTHER" id="PTHR12546:SF60">
    <property type="entry name" value="MISFIRE, ISOFORM F"/>
    <property type="match status" value="1"/>
</dbReference>
<dbReference type="InterPro" id="IPR037725">
    <property type="entry name" value="C2F_Ferlin"/>
</dbReference>
<dbReference type="Pfam" id="PF16165">
    <property type="entry name" value="Ferlin_C"/>
    <property type="match status" value="1"/>
</dbReference>
<evidence type="ECO:0000256" key="6">
    <source>
        <dbReference type="ARBA" id="ARBA00022989"/>
    </source>
</evidence>
<dbReference type="Pfam" id="PF08151">
    <property type="entry name" value="FerI"/>
    <property type="match status" value="1"/>
</dbReference>
<feature type="compositionally biased region" description="Basic and acidic residues" evidence="8">
    <location>
        <begin position="162"/>
        <end position="172"/>
    </location>
</feature>
<dbReference type="CDD" id="cd08374">
    <property type="entry name" value="C2F_Ferlin"/>
    <property type="match status" value="1"/>
</dbReference>
<evidence type="ECO:0000256" key="7">
    <source>
        <dbReference type="ARBA" id="ARBA00023136"/>
    </source>
</evidence>
<evidence type="ECO:0000256" key="8">
    <source>
        <dbReference type="SAM" id="MobiDB-lite"/>
    </source>
</evidence>
<feature type="domain" description="C2" evidence="10">
    <location>
        <begin position="1099"/>
        <end position="1225"/>
    </location>
</feature>
<dbReference type="SMART" id="SM01202">
    <property type="entry name" value="FerI"/>
    <property type="match status" value="1"/>
</dbReference>
<keyword evidence="5" id="KW-0106">Calcium</keyword>
<evidence type="ECO:0000313" key="11">
    <source>
        <dbReference type="EMBL" id="RWS04688.1"/>
    </source>
</evidence>
<feature type="region of interest" description="Disordered" evidence="8">
    <location>
        <begin position="147"/>
        <end position="174"/>
    </location>
</feature>
<dbReference type="InterPro" id="IPR012968">
    <property type="entry name" value="FerIin_dom"/>
</dbReference>
<accession>A0A3S3Q7A4</accession>
<reference evidence="11 12" key="1">
    <citation type="journal article" date="2018" name="Gigascience">
        <title>Genomes of trombidid mites reveal novel predicted allergens and laterally-transferred genes associated with secondary metabolism.</title>
        <authorList>
            <person name="Dong X."/>
            <person name="Chaisiri K."/>
            <person name="Xia D."/>
            <person name="Armstrong S.D."/>
            <person name="Fang Y."/>
            <person name="Donnelly M.J."/>
            <person name="Kadowaki T."/>
            <person name="McGarry J.W."/>
            <person name="Darby A.C."/>
            <person name="Makepeace B.L."/>
        </authorList>
    </citation>
    <scope>NUCLEOTIDE SEQUENCE [LARGE SCALE GENOMIC DNA]</scope>
    <source>
        <strain evidence="11">UoL-WK</strain>
    </source>
</reference>
<dbReference type="InterPro" id="IPR000008">
    <property type="entry name" value="C2_dom"/>
</dbReference>
<organism evidence="11 12">
    <name type="scientific">Dinothrombium tinctorium</name>
    <dbReference type="NCBI Taxonomy" id="1965070"/>
    <lineage>
        <taxon>Eukaryota</taxon>
        <taxon>Metazoa</taxon>
        <taxon>Ecdysozoa</taxon>
        <taxon>Arthropoda</taxon>
        <taxon>Chelicerata</taxon>
        <taxon>Arachnida</taxon>
        <taxon>Acari</taxon>
        <taxon>Acariformes</taxon>
        <taxon>Trombidiformes</taxon>
        <taxon>Prostigmata</taxon>
        <taxon>Anystina</taxon>
        <taxon>Parasitengona</taxon>
        <taxon>Trombidioidea</taxon>
        <taxon>Trombidiidae</taxon>
        <taxon>Dinothrombium</taxon>
    </lineage>
</organism>
<keyword evidence="12" id="KW-1185">Reference proteome</keyword>
<dbReference type="CDD" id="cd04037">
    <property type="entry name" value="C2E_Ferlin"/>
    <property type="match status" value="1"/>
</dbReference>
<dbReference type="InterPro" id="IPR012561">
    <property type="entry name" value="Ferlin_B-domain"/>
</dbReference>
<feature type="domain" description="C2" evidence="10">
    <location>
        <begin position="928"/>
        <end position="1057"/>
    </location>
</feature>
<feature type="domain" description="C2" evidence="10">
    <location>
        <begin position="390"/>
        <end position="525"/>
    </location>
</feature>
<dbReference type="InterPro" id="IPR055072">
    <property type="entry name" value="Ferlin_DSRM"/>
</dbReference>
<dbReference type="Pfam" id="PF08150">
    <property type="entry name" value="FerB"/>
    <property type="match status" value="1"/>
</dbReference>
<dbReference type="CDD" id="cd04018">
    <property type="entry name" value="C2C_Ferlin"/>
    <property type="match status" value="1"/>
</dbReference>
<evidence type="ECO:0000256" key="5">
    <source>
        <dbReference type="ARBA" id="ARBA00022837"/>
    </source>
</evidence>
<evidence type="ECO:0000256" key="3">
    <source>
        <dbReference type="ARBA" id="ARBA00022723"/>
    </source>
</evidence>
<feature type="non-terminal residue" evidence="11">
    <location>
        <position position="1"/>
    </location>
</feature>
<feature type="transmembrane region" description="Helical" evidence="9">
    <location>
        <begin position="1869"/>
        <end position="1889"/>
    </location>
</feature>
<dbReference type="InterPro" id="IPR035892">
    <property type="entry name" value="C2_domain_sf"/>
</dbReference>
<evidence type="ECO:0000256" key="1">
    <source>
        <dbReference type="ARBA" id="ARBA00004167"/>
    </source>
</evidence>
<gene>
    <name evidence="11" type="ORF">B4U79_15711</name>
</gene>
<feature type="domain" description="C2" evidence="10">
    <location>
        <begin position="1357"/>
        <end position="1476"/>
    </location>
</feature>
<dbReference type="InterPro" id="IPR032362">
    <property type="entry name" value="Ferlin_C"/>
</dbReference>
<dbReference type="PANTHER" id="PTHR12546">
    <property type="entry name" value="FER-1-LIKE"/>
    <property type="match status" value="1"/>
</dbReference>
<keyword evidence="7 9" id="KW-0472">Membrane</keyword>
<dbReference type="Pfam" id="PF22901">
    <property type="entry name" value="dsrm_Ferlin"/>
    <property type="match status" value="1"/>
</dbReference>
<keyword evidence="6 9" id="KW-1133">Transmembrane helix</keyword>
<keyword evidence="2 9" id="KW-0812">Transmembrane</keyword>
<dbReference type="EMBL" id="NCKU01005332">
    <property type="protein sequence ID" value="RWS04688.1"/>
    <property type="molecule type" value="Genomic_DNA"/>
</dbReference>
<evidence type="ECO:0000256" key="4">
    <source>
        <dbReference type="ARBA" id="ARBA00022737"/>
    </source>
</evidence>
<dbReference type="InterPro" id="IPR037724">
    <property type="entry name" value="C2E_Ferlin"/>
</dbReference>
<dbReference type="STRING" id="1965070.A0A3S3Q7A4"/>
<dbReference type="GO" id="GO:0046872">
    <property type="term" value="F:metal ion binding"/>
    <property type="evidence" value="ECO:0007669"/>
    <property type="project" value="UniProtKB-KW"/>
</dbReference>
<dbReference type="SMART" id="SM01201">
    <property type="entry name" value="FerB"/>
    <property type="match status" value="1"/>
</dbReference>
<dbReference type="InterPro" id="IPR037722">
    <property type="entry name" value="C2C_Ferlin"/>
</dbReference>
<keyword evidence="4" id="KW-0677">Repeat</keyword>
<keyword evidence="3" id="KW-0479">Metal-binding</keyword>
<dbReference type="CDD" id="cd04011">
    <property type="entry name" value="C2B_Ferlin"/>
    <property type="match status" value="1"/>
</dbReference>
<dbReference type="GO" id="GO:0007009">
    <property type="term" value="P:plasma membrane organization"/>
    <property type="evidence" value="ECO:0007669"/>
    <property type="project" value="TreeGrafter"/>
</dbReference>
<comment type="subcellular location">
    <subcellularLocation>
        <location evidence="1">Membrane</location>
        <topology evidence="1">Single-pass membrane protein</topology>
    </subcellularLocation>
</comment>